<protein>
    <submittedName>
        <fullName evidence="2">Uncharacterized protein</fullName>
    </submittedName>
</protein>
<accession>A0A2P2NS68</accession>
<organism evidence="2">
    <name type="scientific">Rhizophora mucronata</name>
    <name type="common">Asiatic mangrove</name>
    <dbReference type="NCBI Taxonomy" id="61149"/>
    <lineage>
        <taxon>Eukaryota</taxon>
        <taxon>Viridiplantae</taxon>
        <taxon>Streptophyta</taxon>
        <taxon>Embryophyta</taxon>
        <taxon>Tracheophyta</taxon>
        <taxon>Spermatophyta</taxon>
        <taxon>Magnoliopsida</taxon>
        <taxon>eudicotyledons</taxon>
        <taxon>Gunneridae</taxon>
        <taxon>Pentapetalae</taxon>
        <taxon>rosids</taxon>
        <taxon>fabids</taxon>
        <taxon>Malpighiales</taxon>
        <taxon>Rhizophoraceae</taxon>
        <taxon>Rhizophora</taxon>
    </lineage>
</organism>
<keyword evidence="1" id="KW-0732">Signal</keyword>
<evidence type="ECO:0000256" key="1">
    <source>
        <dbReference type="SAM" id="SignalP"/>
    </source>
</evidence>
<evidence type="ECO:0000313" key="2">
    <source>
        <dbReference type="EMBL" id="MBX45284.1"/>
    </source>
</evidence>
<dbReference type="AlphaFoldDB" id="A0A2P2NS68"/>
<dbReference type="EMBL" id="GGEC01064800">
    <property type="protein sequence ID" value="MBX45284.1"/>
    <property type="molecule type" value="Transcribed_RNA"/>
</dbReference>
<reference evidence="2" key="1">
    <citation type="submission" date="2018-02" db="EMBL/GenBank/DDBJ databases">
        <title>Rhizophora mucronata_Transcriptome.</title>
        <authorList>
            <person name="Meera S.P."/>
            <person name="Sreeshan A."/>
            <person name="Augustine A."/>
        </authorList>
    </citation>
    <scope>NUCLEOTIDE SEQUENCE</scope>
    <source>
        <tissue evidence="2">Leaf</tissue>
    </source>
</reference>
<name>A0A2P2NS68_RHIMU</name>
<proteinExistence type="predicted"/>
<feature type="signal peptide" evidence="1">
    <location>
        <begin position="1"/>
        <end position="19"/>
    </location>
</feature>
<feature type="chain" id="PRO_5015188626" evidence="1">
    <location>
        <begin position="20"/>
        <end position="42"/>
    </location>
</feature>
<sequence length="42" mass="4506">MVMALAAIITIYCIRKVSTASLLPVSRTLNKGAYVIHEEAAS</sequence>